<sequence>MRAEDLPTFDEIRSNAHTMLGDVEDELRSDWRPGAGPIIEQADALQDARRAIAQALPSQYRWTSPCGYQLAVTFEGGGGGGAKAVAALISVSASWPTGRARYEAARLLSLLAN</sequence>
<reference evidence="1 2" key="1">
    <citation type="submission" date="2023-07" db="EMBL/GenBank/DDBJ databases">
        <title>Sorghum-associated microbial communities from plants grown in Nebraska, USA.</title>
        <authorList>
            <person name="Schachtman D."/>
        </authorList>
    </citation>
    <scope>NUCLEOTIDE SEQUENCE [LARGE SCALE GENOMIC DNA]</scope>
    <source>
        <strain evidence="1 2">DS994</strain>
    </source>
</reference>
<organism evidence="1 2">
    <name type="scientific">Pseudarthrobacter defluvii</name>
    <dbReference type="NCBI Taxonomy" id="410837"/>
    <lineage>
        <taxon>Bacteria</taxon>
        <taxon>Bacillati</taxon>
        <taxon>Actinomycetota</taxon>
        <taxon>Actinomycetes</taxon>
        <taxon>Micrococcales</taxon>
        <taxon>Micrococcaceae</taxon>
        <taxon>Pseudarthrobacter</taxon>
    </lineage>
</organism>
<evidence type="ECO:0000313" key="2">
    <source>
        <dbReference type="Proteomes" id="UP001226389"/>
    </source>
</evidence>
<proteinExistence type="predicted"/>
<name>A0ABT9UFP3_9MICC</name>
<protein>
    <submittedName>
        <fullName evidence="1">Uncharacterized protein</fullName>
    </submittedName>
</protein>
<comment type="caution">
    <text evidence="1">The sequence shown here is derived from an EMBL/GenBank/DDBJ whole genome shotgun (WGS) entry which is preliminary data.</text>
</comment>
<evidence type="ECO:0000313" key="1">
    <source>
        <dbReference type="EMBL" id="MDQ0118460.1"/>
    </source>
</evidence>
<dbReference type="EMBL" id="JAUSSY010000005">
    <property type="protein sequence ID" value="MDQ0118460.1"/>
    <property type="molecule type" value="Genomic_DNA"/>
</dbReference>
<accession>A0ABT9UFP3</accession>
<dbReference type="Proteomes" id="UP001226389">
    <property type="component" value="Unassembled WGS sequence"/>
</dbReference>
<keyword evidence="2" id="KW-1185">Reference proteome</keyword>
<dbReference type="RefSeq" id="WP_307489493.1">
    <property type="nucleotide sequence ID" value="NZ_JAUSSY010000005.1"/>
</dbReference>
<gene>
    <name evidence="1" type="ORF">J2T22_001638</name>
</gene>